<dbReference type="GeneID" id="14695441"/>
<dbReference type="AlphaFoldDB" id="K6UYT9"/>
<dbReference type="OrthoDB" id="375810at2759"/>
<proteinExistence type="predicted"/>
<dbReference type="Proteomes" id="UP000006319">
    <property type="component" value="Chromosome 14"/>
</dbReference>
<protein>
    <submittedName>
        <fullName evidence="1">Uncharacterized protein</fullName>
    </submittedName>
</protein>
<dbReference type="VEuPathDB" id="PlasmoDB:PCYB_144870"/>
<evidence type="ECO:0000313" key="1">
    <source>
        <dbReference type="EMBL" id="GAB69059.1"/>
    </source>
</evidence>
<keyword evidence="2" id="KW-1185">Reference proteome</keyword>
<organism evidence="1 2">
    <name type="scientific">Plasmodium cynomolgi (strain B)</name>
    <dbReference type="NCBI Taxonomy" id="1120755"/>
    <lineage>
        <taxon>Eukaryota</taxon>
        <taxon>Sar</taxon>
        <taxon>Alveolata</taxon>
        <taxon>Apicomplexa</taxon>
        <taxon>Aconoidasida</taxon>
        <taxon>Haemosporida</taxon>
        <taxon>Plasmodiidae</taxon>
        <taxon>Plasmodium</taxon>
        <taxon>Plasmodium (Plasmodium)</taxon>
    </lineage>
</organism>
<evidence type="ECO:0000313" key="2">
    <source>
        <dbReference type="Proteomes" id="UP000006319"/>
    </source>
</evidence>
<dbReference type="RefSeq" id="XP_004225006.1">
    <property type="nucleotide sequence ID" value="XM_004224958.1"/>
</dbReference>
<reference evidence="1 2" key="1">
    <citation type="journal article" date="2012" name="Nat. Genet.">
        <title>Plasmodium cynomolgi genome sequences provide insight into Plasmodium vivax and the monkey malaria clade.</title>
        <authorList>
            <person name="Tachibana S."/>
            <person name="Sullivan S.A."/>
            <person name="Kawai S."/>
            <person name="Nakamura S."/>
            <person name="Kim H.R."/>
            <person name="Goto N."/>
            <person name="Arisue N."/>
            <person name="Palacpac N.M.Q."/>
            <person name="Honma H."/>
            <person name="Yagi M."/>
            <person name="Tougan T."/>
            <person name="Katakai Y."/>
            <person name="Kaneko O."/>
            <person name="Mita T."/>
            <person name="Kita K."/>
            <person name="Yasutomi Y."/>
            <person name="Sutton P.L."/>
            <person name="Shakhbatyan R."/>
            <person name="Horii T."/>
            <person name="Yasunaga T."/>
            <person name="Barnwell J.W."/>
            <person name="Escalante A.A."/>
            <person name="Carlton J.M."/>
            <person name="Tanabe K."/>
        </authorList>
    </citation>
    <scope>NUCLEOTIDE SEQUENCE [LARGE SCALE GENOMIC DNA]</scope>
    <source>
        <strain evidence="1 2">B</strain>
    </source>
</reference>
<dbReference type="KEGG" id="pcy:PCYB_144870"/>
<name>K6UYT9_PLACD</name>
<sequence length="62" mass="7275">MENKNLGLLSIAPINDVETLNKSLLEMETEINERLSTELEDFYDDEYNFDFIAMVQENDLDE</sequence>
<dbReference type="EMBL" id="DF157106">
    <property type="protein sequence ID" value="GAB69059.1"/>
    <property type="molecule type" value="Genomic_DNA"/>
</dbReference>
<gene>
    <name evidence="1" type="ORF">PCYB_144870</name>
</gene>
<accession>K6UYT9</accession>